<dbReference type="AlphaFoldDB" id="E8LJY5"/>
<name>E8LJY5_SUCHY</name>
<protein>
    <submittedName>
        <fullName evidence="1">Uncharacterized protein</fullName>
    </submittedName>
</protein>
<proteinExistence type="predicted"/>
<evidence type="ECO:0000313" key="2">
    <source>
        <dbReference type="Proteomes" id="UP000018458"/>
    </source>
</evidence>
<dbReference type="HOGENOM" id="CLU_2703476_0_0_6"/>
<keyword evidence="2" id="KW-1185">Reference proteome</keyword>
<dbReference type="EMBL" id="AEVO01000050">
    <property type="protein sequence ID" value="EFY07173.1"/>
    <property type="molecule type" value="Genomic_DNA"/>
</dbReference>
<dbReference type="Proteomes" id="UP000018458">
    <property type="component" value="Unassembled WGS sequence"/>
</dbReference>
<sequence length="73" mass="8814">MKIYVTAKKSGIAQKFFNANSALTIYFLNPTRFILQNPFKFQTTIFYKKRIIAFRLNFLSHIFNRFFFVSKKF</sequence>
<comment type="caution">
    <text evidence="1">The sequence shown here is derived from an EMBL/GenBank/DDBJ whole genome shotgun (WGS) entry which is preliminary data.</text>
</comment>
<accession>E8LJY5</accession>
<reference evidence="1 2" key="1">
    <citation type="submission" date="2011-01" db="EMBL/GenBank/DDBJ databases">
        <authorList>
            <person name="Weinstock G."/>
            <person name="Sodergren E."/>
            <person name="Clifton S."/>
            <person name="Fulton L."/>
            <person name="Fulton B."/>
            <person name="Courtney L."/>
            <person name="Fronick C."/>
            <person name="Harrison M."/>
            <person name="Strong C."/>
            <person name="Farmer C."/>
            <person name="Delahaunty K."/>
            <person name="Markovic C."/>
            <person name="Hall O."/>
            <person name="Minx P."/>
            <person name="Tomlinson C."/>
            <person name="Mitreva M."/>
            <person name="Hou S."/>
            <person name="Chen J."/>
            <person name="Wollam A."/>
            <person name="Pepin K.H."/>
            <person name="Johnson M."/>
            <person name="Bhonagiri V."/>
            <person name="Zhang X."/>
            <person name="Suruliraj S."/>
            <person name="Warren W."/>
            <person name="Chinwalla A."/>
            <person name="Mardis E.R."/>
            <person name="Wilson R.K."/>
        </authorList>
    </citation>
    <scope>NUCLEOTIDE SEQUENCE [LARGE SCALE GENOMIC DNA]</scope>
    <source>
        <strain evidence="2">DSM 22608 / JCM 16073 / KCTC 15190 / YIT 12066</strain>
    </source>
</reference>
<evidence type="ECO:0000313" key="1">
    <source>
        <dbReference type="EMBL" id="EFY07173.1"/>
    </source>
</evidence>
<organism evidence="1 2">
    <name type="scientific">Succinatimonas hippei (strain DSM 22608 / JCM 16073 / KCTC 15190 / YIT 12066)</name>
    <dbReference type="NCBI Taxonomy" id="762983"/>
    <lineage>
        <taxon>Bacteria</taxon>
        <taxon>Pseudomonadati</taxon>
        <taxon>Pseudomonadota</taxon>
        <taxon>Gammaproteobacteria</taxon>
        <taxon>Aeromonadales</taxon>
        <taxon>Succinivibrionaceae</taxon>
        <taxon>Succinatimonas</taxon>
    </lineage>
</organism>
<gene>
    <name evidence="1" type="ORF">HMPREF9444_01022</name>
</gene>